<protein>
    <submittedName>
        <fullName evidence="6">5464_t:CDS:1</fullName>
    </submittedName>
</protein>
<evidence type="ECO:0000313" key="7">
    <source>
        <dbReference type="Proteomes" id="UP000789831"/>
    </source>
</evidence>
<organism evidence="6 7">
    <name type="scientific">Ambispora gerdemannii</name>
    <dbReference type="NCBI Taxonomy" id="144530"/>
    <lineage>
        <taxon>Eukaryota</taxon>
        <taxon>Fungi</taxon>
        <taxon>Fungi incertae sedis</taxon>
        <taxon>Mucoromycota</taxon>
        <taxon>Glomeromycotina</taxon>
        <taxon>Glomeromycetes</taxon>
        <taxon>Archaeosporales</taxon>
        <taxon>Ambisporaceae</taxon>
        <taxon>Ambispora</taxon>
    </lineage>
</organism>
<dbReference type="Proteomes" id="UP000789831">
    <property type="component" value="Unassembled WGS sequence"/>
</dbReference>
<gene>
    <name evidence="6" type="ORF">AGERDE_LOCUS8502</name>
</gene>
<sequence length="473" mass="52201">MAAMYSDSLLIWLIFQLINVILLLFLGVQFAFKGKHYTLANLGFAVFIDCVASFSVALIYGDELATLEFTTLNMTTNSTFATSLDPFSSAQDKNSSAAVVAAMHANVTTYISPPPLCIAQSFFLYFTHLCIGFWTFCLMINLWLLMVKGASDVEMKWFKVYIIFAWLFPLILTCIAFVILHEQSITYGVSPPLLFFCSIEDGVVRLVTNHIPFALCTIIGLGLGSHASWTLITYRAKFLKQSSLKNMAIPMGLCVRMVLFCLLYLALFILTSVKPATEFFLPDDPPNYPAKKAAHTMYAYIDTLIAWSLFLIFGTTQESLRSLFTCFGMYCTNIVNSRHSTPPTPSSTPIPNQETPASSETYILPVTGLPSSLPQIPPPCKCYESSRHQSISIVSDRNLSSSIMSFTHLGSSNGSNLKRAMSTTRCKRKVEHENSRLDELDCELIGSVGAGSSGSAFGSLGLLNDPAILRLFV</sequence>
<evidence type="ECO:0000313" key="6">
    <source>
        <dbReference type="EMBL" id="CAG8588846.1"/>
    </source>
</evidence>
<proteinExistence type="predicted"/>
<feature type="transmembrane region" description="Helical" evidence="5">
    <location>
        <begin position="122"/>
        <end position="146"/>
    </location>
</feature>
<keyword evidence="7" id="KW-1185">Reference proteome</keyword>
<dbReference type="EMBL" id="CAJVPL010001822">
    <property type="protein sequence ID" value="CAG8588846.1"/>
    <property type="molecule type" value="Genomic_DNA"/>
</dbReference>
<evidence type="ECO:0000256" key="4">
    <source>
        <dbReference type="ARBA" id="ARBA00023136"/>
    </source>
</evidence>
<evidence type="ECO:0000256" key="1">
    <source>
        <dbReference type="ARBA" id="ARBA00004141"/>
    </source>
</evidence>
<dbReference type="OrthoDB" id="2429376at2759"/>
<dbReference type="GO" id="GO:0005886">
    <property type="term" value="C:plasma membrane"/>
    <property type="evidence" value="ECO:0007669"/>
    <property type="project" value="TreeGrafter"/>
</dbReference>
<evidence type="ECO:0000256" key="3">
    <source>
        <dbReference type="ARBA" id="ARBA00022989"/>
    </source>
</evidence>
<feature type="transmembrane region" description="Helical" evidence="5">
    <location>
        <begin position="12"/>
        <end position="32"/>
    </location>
</feature>
<comment type="subcellular location">
    <subcellularLocation>
        <location evidence="1">Membrane</location>
        <topology evidence="1">Multi-pass membrane protein</topology>
    </subcellularLocation>
</comment>
<dbReference type="GO" id="GO:0004930">
    <property type="term" value="F:G protein-coupled receptor activity"/>
    <property type="evidence" value="ECO:0007669"/>
    <property type="project" value="TreeGrafter"/>
</dbReference>
<keyword evidence="4 5" id="KW-0472">Membrane</keyword>
<feature type="transmembrane region" description="Helical" evidence="5">
    <location>
        <begin position="39"/>
        <end position="60"/>
    </location>
</feature>
<dbReference type="GO" id="GO:0007189">
    <property type="term" value="P:adenylate cyclase-activating G protein-coupled receptor signaling pathway"/>
    <property type="evidence" value="ECO:0007669"/>
    <property type="project" value="TreeGrafter"/>
</dbReference>
<dbReference type="Gene3D" id="1.20.1070.10">
    <property type="entry name" value="Rhodopsin 7-helix transmembrane proteins"/>
    <property type="match status" value="1"/>
</dbReference>
<feature type="transmembrane region" description="Helical" evidence="5">
    <location>
        <begin position="211"/>
        <end position="232"/>
    </location>
</feature>
<accession>A0A9N9C2W4</accession>
<comment type="caution">
    <text evidence="6">The sequence shown here is derived from an EMBL/GenBank/DDBJ whole genome shotgun (WGS) entry which is preliminary data.</text>
</comment>
<keyword evidence="3 5" id="KW-1133">Transmembrane helix</keyword>
<feature type="transmembrane region" description="Helical" evidence="5">
    <location>
        <begin position="253"/>
        <end position="273"/>
    </location>
</feature>
<feature type="transmembrane region" description="Helical" evidence="5">
    <location>
        <begin position="158"/>
        <end position="180"/>
    </location>
</feature>
<dbReference type="PANTHER" id="PTHR23112:SF0">
    <property type="entry name" value="TRANSMEMBRANE PROTEIN 116"/>
    <property type="match status" value="1"/>
</dbReference>
<feature type="transmembrane region" description="Helical" evidence="5">
    <location>
        <begin position="293"/>
        <end position="313"/>
    </location>
</feature>
<keyword evidence="2 5" id="KW-0812">Transmembrane</keyword>
<evidence type="ECO:0000256" key="5">
    <source>
        <dbReference type="SAM" id="Phobius"/>
    </source>
</evidence>
<dbReference type="AlphaFoldDB" id="A0A9N9C2W4"/>
<reference evidence="6" key="1">
    <citation type="submission" date="2021-06" db="EMBL/GenBank/DDBJ databases">
        <authorList>
            <person name="Kallberg Y."/>
            <person name="Tangrot J."/>
            <person name="Rosling A."/>
        </authorList>
    </citation>
    <scope>NUCLEOTIDE SEQUENCE</scope>
    <source>
        <strain evidence="6">MT106</strain>
    </source>
</reference>
<name>A0A9N9C2W4_9GLOM</name>
<dbReference type="PANTHER" id="PTHR23112">
    <property type="entry name" value="G PROTEIN-COUPLED RECEPTOR 157-RELATED"/>
    <property type="match status" value="1"/>
</dbReference>
<evidence type="ECO:0000256" key="2">
    <source>
        <dbReference type="ARBA" id="ARBA00022692"/>
    </source>
</evidence>